<feature type="compositionally biased region" description="Basic and acidic residues" evidence="1">
    <location>
        <begin position="667"/>
        <end position="676"/>
    </location>
</feature>
<feature type="compositionally biased region" description="Polar residues" evidence="1">
    <location>
        <begin position="468"/>
        <end position="482"/>
    </location>
</feature>
<feature type="compositionally biased region" description="Low complexity" evidence="1">
    <location>
        <begin position="987"/>
        <end position="1008"/>
    </location>
</feature>
<sequence>MLARAASDAGTRLRRSKSTSSTAHRQIPPIPEALDPDVAQQHALVAATTAFARAQQATALEPPEKPSSNLARTKSTSSRKSLSSQGSHFPPRGSSFRSMNPSQRQQKSNVQRQSKSTLPTEKFPPFDPIATTERPLSAQLSVIMNENMRPGSQQNSHRRSAASSITSQQIRKARSMYYASSVQTGSPIARPPVRYLISPPLTSMESGPGPGPTTHNRPLTPLPLASSQIPVQIEPGETIDKARDRYLQTFQQRQTKHKPSLFLAPFRKRQDKAKPKERPASTGLISVSSTWRQTPNDTMLESLDDFGMPRQKKEKRSISGSIKDKLKKVFRRTSNTAITLPVQQVDASRNYSDYTSVQREQSHVAEGSSSIPSPDNGTLTLTQIRSATPALERAPSPFIRPVSRNSNTSGGSNRSLHSEQNLTHTSSRVTSWSDSSASGTLTQREIKRLTVIHEAKDSIGSEADCASVSPSRRNTVPLPSSSALTQPMQLEKLLEKSSTPVDPKRVFSALMKEIDASKAAQAPVTKSDDSPGAESDIFESSATKELHVVAPREVHSSGSKSFRPSVSSDRYQRPCTARSKSSSIRSFGKVLRSTIRTVTPSERKVSTNLERTGSVRGAVRVPRPSTDTSSSGSNISETGRDKGNDRTIGSANIRLHPPQESSPSTEQIERRIAKSRDRWKAQLDEHMPKHMAYRDTSYETTRYVGQTTATPPKPTETPSSLEFKDASPAVNKEQVTPVYASQKSPGPREILSPLSPSVYSRNTDGLSILPNDSILSFEETKEGRVAQEGGSAVVMASHSVRSYAIGTPSPQRVSDSTHSSRDWKAWLSHEVSELATESREDIAINESYITPTGHRRELTQIDDDSMTVGRKSMDIPTPRQEHIRIAPVDTPPKPTAASAKQTELPVEDTSAPATPGTPKAKRNVLTIKMTPIPNTNRLSSVNNKTLSASPSTEGGTPRSSRMNERFPFIATGRRSSSYSAKLRRMSRTSTGGSSGSSSKSKTATPSSKIYTDYSAPGSNRTILHESQVNVKGEDFAGNQKLSKENVTPTSSSNLQFGDRAQIPKIQFSPSSISRPRSMLPLTSSAMNHGPSIAAKYTVNATEPSKASPLSTPAISPLRQRSKVALRPSSPEKTVVRPKSAVDLRSTKIPAPLTTRGSKLLPMIGTSTLALNKEPSPGVEERIIDSLIEYEVKPLDHAGTGRITPGQRMAEQFLRERSVGRGSEAESENMTIGDASLKSEGRGGGKVDREDTPAFL</sequence>
<feature type="region of interest" description="Disordered" evidence="1">
    <location>
        <begin position="149"/>
        <end position="168"/>
    </location>
</feature>
<evidence type="ECO:0000313" key="2">
    <source>
        <dbReference type="EMBL" id="PVH96822.1"/>
    </source>
</evidence>
<feature type="compositionally biased region" description="Polar residues" evidence="1">
    <location>
        <begin position="95"/>
        <end position="119"/>
    </location>
</feature>
<protein>
    <submittedName>
        <fullName evidence="2">Uncharacterized protein</fullName>
    </submittedName>
</protein>
<gene>
    <name evidence="2" type="ORF">DM02DRAFT_598524</name>
</gene>
<feature type="compositionally biased region" description="Polar residues" evidence="1">
    <location>
        <begin position="598"/>
        <end position="611"/>
    </location>
</feature>
<organism evidence="2 3">
    <name type="scientific">Periconia macrospinosa</name>
    <dbReference type="NCBI Taxonomy" id="97972"/>
    <lineage>
        <taxon>Eukaryota</taxon>
        <taxon>Fungi</taxon>
        <taxon>Dikarya</taxon>
        <taxon>Ascomycota</taxon>
        <taxon>Pezizomycotina</taxon>
        <taxon>Dothideomycetes</taxon>
        <taxon>Pleosporomycetidae</taxon>
        <taxon>Pleosporales</taxon>
        <taxon>Massarineae</taxon>
        <taxon>Periconiaceae</taxon>
        <taxon>Periconia</taxon>
    </lineage>
</organism>
<keyword evidence="3" id="KW-1185">Reference proteome</keyword>
<accession>A0A2V1DFE8</accession>
<feature type="region of interest" description="Disordered" evidence="1">
    <location>
        <begin position="461"/>
        <end position="482"/>
    </location>
</feature>
<feature type="compositionally biased region" description="Basic and acidic residues" evidence="1">
    <location>
        <begin position="542"/>
        <end position="555"/>
    </location>
</feature>
<dbReference type="EMBL" id="KZ805453">
    <property type="protein sequence ID" value="PVH96822.1"/>
    <property type="molecule type" value="Genomic_DNA"/>
</dbReference>
<feature type="compositionally biased region" description="Polar residues" evidence="1">
    <location>
        <begin position="556"/>
        <end position="569"/>
    </location>
</feature>
<dbReference type="Proteomes" id="UP000244855">
    <property type="component" value="Unassembled WGS sequence"/>
</dbReference>
<feature type="region of interest" description="Disordered" evidence="1">
    <location>
        <begin position="353"/>
        <end position="440"/>
    </location>
</feature>
<evidence type="ECO:0000256" key="1">
    <source>
        <dbReference type="SAM" id="MobiDB-lite"/>
    </source>
</evidence>
<feature type="compositionally biased region" description="Polar residues" evidence="1">
    <location>
        <begin position="367"/>
        <end position="386"/>
    </location>
</feature>
<proteinExistence type="predicted"/>
<feature type="region of interest" description="Disordered" evidence="1">
    <location>
        <begin position="886"/>
        <end position="1018"/>
    </location>
</feature>
<feature type="compositionally biased region" description="Polar residues" evidence="1">
    <location>
        <begin position="932"/>
        <end position="960"/>
    </location>
</feature>
<dbReference type="OrthoDB" id="194139at2759"/>
<feature type="compositionally biased region" description="Low complexity" evidence="1">
    <location>
        <begin position="426"/>
        <end position="438"/>
    </location>
</feature>
<feature type="region of interest" description="Disordered" evidence="1">
    <location>
        <begin position="598"/>
        <end position="676"/>
    </location>
</feature>
<feature type="region of interest" description="Disordered" evidence="1">
    <location>
        <begin position="200"/>
        <end position="219"/>
    </location>
</feature>
<feature type="compositionally biased region" description="Basic and acidic residues" evidence="1">
    <location>
        <begin position="1236"/>
        <end position="1255"/>
    </location>
</feature>
<feature type="compositionally biased region" description="Low complexity" evidence="1">
    <location>
        <begin position="625"/>
        <end position="637"/>
    </location>
</feature>
<feature type="region of interest" description="Disordered" evidence="1">
    <location>
        <begin position="54"/>
        <end position="132"/>
    </location>
</feature>
<feature type="region of interest" description="Disordered" evidence="1">
    <location>
        <begin position="1213"/>
        <end position="1255"/>
    </location>
</feature>
<feature type="compositionally biased region" description="Low complexity" evidence="1">
    <location>
        <begin position="70"/>
        <end position="84"/>
    </location>
</feature>
<reference evidence="2 3" key="1">
    <citation type="journal article" date="2018" name="Sci. Rep.">
        <title>Comparative genomics provides insights into the lifestyle and reveals functional heterogeneity of dark septate endophytic fungi.</title>
        <authorList>
            <person name="Knapp D.G."/>
            <person name="Nemeth J.B."/>
            <person name="Barry K."/>
            <person name="Hainaut M."/>
            <person name="Henrissat B."/>
            <person name="Johnson J."/>
            <person name="Kuo A."/>
            <person name="Lim J.H.P."/>
            <person name="Lipzen A."/>
            <person name="Nolan M."/>
            <person name="Ohm R.A."/>
            <person name="Tamas L."/>
            <person name="Grigoriev I.V."/>
            <person name="Spatafora J.W."/>
            <person name="Nagy L.G."/>
            <person name="Kovacs G.M."/>
        </authorList>
    </citation>
    <scope>NUCLEOTIDE SEQUENCE [LARGE SCALE GENOMIC DNA]</scope>
    <source>
        <strain evidence="2 3">DSE2036</strain>
    </source>
</reference>
<name>A0A2V1DFE8_9PLEO</name>
<evidence type="ECO:0000313" key="3">
    <source>
        <dbReference type="Proteomes" id="UP000244855"/>
    </source>
</evidence>
<feature type="compositionally biased region" description="Low complexity" evidence="1">
    <location>
        <begin position="403"/>
        <end position="415"/>
    </location>
</feature>
<dbReference type="STRING" id="97972.A0A2V1DFE8"/>
<feature type="region of interest" description="Disordered" evidence="1">
    <location>
        <begin position="1"/>
        <end position="41"/>
    </location>
</feature>
<feature type="region of interest" description="Disordered" evidence="1">
    <location>
        <begin position="517"/>
        <end position="584"/>
    </location>
</feature>
<dbReference type="AlphaFoldDB" id="A0A2V1DFE8"/>